<feature type="transmembrane region" description="Helical" evidence="7">
    <location>
        <begin position="489"/>
        <end position="508"/>
    </location>
</feature>
<dbReference type="FunFam" id="1.20.1740.10:FF:000001">
    <property type="entry name" value="Amino acid permease"/>
    <property type="match status" value="1"/>
</dbReference>
<evidence type="ECO:0000256" key="1">
    <source>
        <dbReference type="ARBA" id="ARBA00004141"/>
    </source>
</evidence>
<dbReference type="PANTHER" id="PTHR43341">
    <property type="entry name" value="AMINO ACID PERMEASE"/>
    <property type="match status" value="1"/>
</dbReference>
<feature type="transmembrane region" description="Helical" evidence="7">
    <location>
        <begin position="418"/>
        <end position="441"/>
    </location>
</feature>
<feature type="region of interest" description="Disordered" evidence="6">
    <location>
        <begin position="1"/>
        <end position="30"/>
    </location>
</feature>
<feature type="compositionally biased region" description="Basic and acidic residues" evidence="6">
    <location>
        <begin position="10"/>
        <end position="21"/>
    </location>
</feature>
<feature type="domain" description="Amino acid permease/ SLC12A" evidence="8">
    <location>
        <begin position="58"/>
        <end position="521"/>
    </location>
</feature>
<evidence type="ECO:0000256" key="4">
    <source>
        <dbReference type="ARBA" id="ARBA00022989"/>
    </source>
</evidence>
<keyword evidence="3 7" id="KW-0812">Transmembrane</keyword>
<feature type="transmembrane region" description="Helical" evidence="7">
    <location>
        <begin position="202"/>
        <end position="220"/>
    </location>
</feature>
<evidence type="ECO:0000256" key="5">
    <source>
        <dbReference type="ARBA" id="ARBA00023136"/>
    </source>
</evidence>
<feature type="transmembrane region" description="Helical" evidence="7">
    <location>
        <begin position="134"/>
        <end position="162"/>
    </location>
</feature>
<evidence type="ECO:0000313" key="10">
    <source>
        <dbReference type="Proteomes" id="UP000245956"/>
    </source>
</evidence>
<dbReference type="GO" id="GO:0015171">
    <property type="term" value="F:amino acid transmembrane transporter activity"/>
    <property type="evidence" value="ECO:0007669"/>
    <property type="project" value="TreeGrafter"/>
</dbReference>
<dbReference type="EMBL" id="LCWV01000021">
    <property type="protein sequence ID" value="PWI66930.1"/>
    <property type="molecule type" value="Genomic_DNA"/>
</dbReference>
<sequence length="565" mass="61764">MAAAKTQEMTTRHPAEKEYKGHAGATRSSNPAIEACNDMHGLSNGTPRGTKRNIKSRHAQMIAIGGTVGTGLFVGSGQALAAGGPALLFVSYSLTSMLVYAIATAVIEVATFLPIPGGSMAYWATRYVSRSLGFALGWLYFYSFGILIAYEITAASIVISYWPNNIHIAVWITILLVVIIGLNLSPVGVFGETEFWFASIKVMMIIGLLIISLVLMLGGGPSHDRLGFRYWNDPGAVKAYLLDGTTGRFTAFLYVWVFAGFSYYFSPELIVVTGGEMRNPRKNLPIACRHFILRLAVFYGLGSLAIGVICNSTASGLTSGASNANASPWVIAIRNAGISVLPSIINAGILTSGWSAGNSYLYLSSRSLYSLSVAGNAPRIFSRCNRYGLPIYAVLASCCFAPLAYLNVSKQPSIVFNWFVSLTNTAGYTSWIVCAIIFLRFRKACKTQGVSVPYQSRIQPYAAWICIPLFGILLLANGFTVFYPGQFTVAGFLTTYLGIPIFLTLWLGHKLLRDRNSSWVHSPEAVDLVSGLREVEDDAHQWTFQKANESQRGKKWWTAIFYIWQ</sequence>
<dbReference type="PANTHER" id="PTHR43341:SF38">
    <property type="entry name" value="PROLINE TRANSPORTER (EUROFUNG)"/>
    <property type="match status" value="1"/>
</dbReference>
<reference evidence="9 10" key="1">
    <citation type="journal article" date="2016" name="Front. Microbiol.">
        <title>Genome and transcriptome sequences reveal the specific parasitism of the nematophagous Purpureocillium lilacinum 36-1.</title>
        <authorList>
            <person name="Xie J."/>
            <person name="Li S."/>
            <person name="Mo C."/>
            <person name="Xiao X."/>
            <person name="Peng D."/>
            <person name="Wang G."/>
            <person name="Xiao Y."/>
        </authorList>
    </citation>
    <scope>NUCLEOTIDE SEQUENCE [LARGE SCALE GENOMIC DNA]</scope>
    <source>
        <strain evidence="9 10">36-1</strain>
    </source>
</reference>
<feature type="transmembrane region" description="Helical" evidence="7">
    <location>
        <begin position="61"/>
        <end position="81"/>
    </location>
</feature>
<keyword evidence="4 7" id="KW-1133">Transmembrane helix</keyword>
<dbReference type="Pfam" id="PF00324">
    <property type="entry name" value="AA_permease"/>
    <property type="match status" value="1"/>
</dbReference>
<comment type="caution">
    <text evidence="9">The sequence shown here is derived from an EMBL/GenBank/DDBJ whole genome shotgun (WGS) entry which is preliminary data.</text>
</comment>
<feature type="transmembrane region" description="Helical" evidence="7">
    <location>
        <begin position="387"/>
        <end position="406"/>
    </location>
</feature>
<dbReference type="Gene3D" id="1.20.1740.10">
    <property type="entry name" value="Amino acid/polyamine transporter I"/>
    <property type="match status" value="1"/>
</dbReference>
<evidence type="ECO:0000256" key="6">
    <source>
        <dbReference type="SAM" id="MobiDB-lite"/>
    </source>
</evidence>
<feature type="transmembrane region" description="Helical" evidence="7">
    <location>
        <begin position="291"/>
        <end position="309"/>
    </location>
</feature>
<dbReference type="PIRSF" id="PIRSF006060">
    <property type="entry name" value="AA_transporter"/>
    <property type="match status" value="1"/>
</dbReference>
<feature type="transmembrane region" description="Helical" evidence="7">
    <location>
        <begin position="251"/>
        <end position="271"/>
    </location>
</feature>
<accession>A0A2U3DXE5</accession>
<evidence type="ECO:0000256" key="7">
    <source>
        <dbReference type="SAM" id="Phobius"/>
    </source>
</evidence>
<dbReference type="GO" id="GO:0016020">
    <property type="term" value="C:membrane"/>
    <property type="evidence" value="ECO:0007669"/>
    <property type="project" value="UniProtKB-SubCell"/>
</dbReference>
<feature type="transmembrane region" description="Helical" evidence="7">
    <location>
        <begin position="329"/>
        <end position="350"/>
    </location>
</feature>
<gene>
    <name evidence="9" type="ORF">PCL_04436</name>
</gene>
<feature type="transmembrane region" description="Helical" evidence="7">
    <location>
        <begin position="168"/>
        <end position="190"/>
    </location>
</feature>
<evidence type="ECO:0000256" key="3">
    <source>
        <dbReference type="ARBA" id="ARBA00022692"/>
    </source>
</evidence>
<dbReference type="InterPro" id="IPR004841">
    <property type="entry name" value="AA-permease/SLC12A_dom"/>
</dbReference>
<dbReference type="AlphaFoldDB" id="A0A2U3DXE5"/>
<evidence type="ECO:0000256" key="2">
    <source>
        <dbReference type="ARBA" id="ARBA00022448"/>
    </source>
</evidence>
<dbReference type="Proteomes" id="UP000245956">
    <property type="component" value="Unassembled WGS sequence"/>
</dbReference>
<feature type="transmembrane region" description="Helical" evidence="7">
    <location>
        <begin position="87"/>
        <end position="113"/>
    </location>
</feature>
<evidence type="ECO:0000259" key="8">
    <source>
        <dbReference type="Pfam" id="PF00324"/>
    </source>
</evidence>
<name>A0A2U3DXE5_PURLI</name>
<evidence type="ECO:0000313" key="9">
    <source>
        <dbReference type="EMBL" id="PWI66930.1"/>
    </source>
</evidence>
<protein>
    <recommendedName>
        <fullName evidence="8">Amino acid permease/ SLC12A domain-containing protein</fullName>
    </recommendedName>
</protein>
<keyword evidence="2" id="KW-0813">Transport</keyword>
<comment type="subcellular location">
    <subcellularLocation>
        <location evidence="1">Membrane</location>
        <topology evidence="1">Multi-pass membrane protein</topology>
    </subcellularLocation>
</comment>
<dbReference type="InterPro" id="IPR050524">
    <property type="entry name" value="APC_YAT"/>
</dbReference>
<proteinExistence type="predicted"/>
<organism evidence="9 10">
    <name type="scientific">Purpureocillium lilacinum</name>
    <name type="common">Paecilomyces lilacinus</name>
    <dbReference type="NCBI Taxonomy" id="33203"/>
    <lineage>
        <taxon>Eukaryota</taxon>
        <taxon>Fungi</taxon>
        <taxon>Dikarya</taxon>
        <taxon>Ascomycota</taxon>
        <taxon>Pezizomycotina</taxon>
        <taxon>Sordariomycetes</taxon>
        <taxon>Hypocreomycetidae</taxon>
        <taxon>Hypocreales</taxon>
        <taxon>Ophiocordycipitaceae</taxon>
        <taxon>Purpureocillium</taxon>
    </lineage>
</organism>
<feature type="transmembrane region" description="Helical" evidence="7">
    <location>
        <begin position="461"/>
        <end position="483"/>
    </location>
</feature>
<keyword evidence="5 7" id="KW-0472">Membrane</keyword>